<gene>
    <name evidence="2" type="ORF">PIIN_05906</name>
</gene>
<sequence length="377" mass="43328">MESLAALVAKIQDKDLTSGLDSESRVPHGFAWLDEILEPWVKAEKEFWSITLEQDELRAYTKAVSMQLIGEDDYTVPGFRLSNYERPSMKRKRFDESNIDRDHEERLELELKERRKNARTAIARDRKVVNGLTAKAAKLKAKIAQYEESLARSSREFDKLLAESLASTLAPTQEIRTDLDPTSEYAAKLARAVSRKYQTIEKFWESNKGQPNSMEARQERLKEVWGIFRAVAVLESEVYHQELASILEMAMNKGPEILSEESYTQNIVPSAVEMVQERLESARKKDESETLRRENKLLTEVEALLRRHLMPPLFFLYTGLLRLHTHIEQALAQCDVLLSELESMQARLDESNFQAALDEDDELLIQLAELLQIQTGA</sequence>
<dbReference type="EMBL" id="CAFZ01000142">
    <property type="protein sequence ID" value="CCA71971.1"/>
    <property type="molecule type" value="Genomic_DNA"/>
</dbReference>
<evidence type="ECO:0000313" key="3">
    <source>
        <dbReference type="Proteomes" id="UP000007148"/>
    </source>
</evidence>
<evidence type="ECO:0000256" key="1">
    <source>
        <dbReference type="SAM" id="Coils"/>
    </source>
</evidence>
<feature type="coiled-coil region" evidence="1">
    <location>
        <begin position="129"/>
        <end position="163"/>
    </location>
</feature>
<comment type="caution">
    <text evidence="2">The sequence shown here is derived from an EMBL/GenBank/DDBJ whole genome shotgun (WGS) entry which is preliminary data.</text>
</comment>
<reference evidence="2 3" key="1">
    <citation type="journal article" date="2011" name="PLoS Pathog.">
        <title>Endophytic Life Strategies Decoded by Genome and Transcriptome Analyses of the Mutualistic Root Symbiont Piriformospora indica.</title>
        <authorList>
            <person name="Zuccaro A."/>
            <person name="Lahrmann U."/>
            <person name="Guldener U."/>
            <person name="Langen G."/>
            <person name="Pfiffi S."/>
            <person name="Biedenkopf D."/>
            <person name="Wong P."/>
            <person name="Samans B."/>
            <person name="Grimm C."/>
            <person name="Basiewicz M."/>
            <person name="Murat C."/>
            <person name="Martin F."/>
            <person name="Kogel K.H."/>
        </authorList>
    </citation>
    <scope>NUCLEOTIDE SEQUENCE [LARGE SCALE GENOMIC DNA]</scope>
    <source>
        <strain evidence="2 3">DSM 11827</strain>
    </source>
</reference>
<dbReference type="InParanoid" id="G4TKX8"/>
<accession>G4TKX8</accession>
<proteinExistence type="predicted"/>
<evidence type="ECO:0000313" key="2">
    <source>
        <dbReference type="EMBL" id="CCA71971.1"/>
    </source>
</evidence>
<keyword evidence="1" id="KW-0175">Coiled coil</keyword>
<name>G4TKX8_SERID</name>
<organism evidence="2 3">
    <name type="scientific">Serendipita indica (strain DSM 11827)</name>
    <name type="common">Root endophyte fungus</name>
    <name type="synonym">Piriformospora indica</name>
    <dbReference type="NCBI Taxonomy" id="1109443"/>
    <lineage>
        <taxon>Eukaryota</taxon>
        <taxon>Fungi</taxon>
        <taxon>Dikarya</taxon>
        <taxon>Basidiomycota</taxon>
        <taxon>Agaricomycotina</taxon>
        <taxon>Agaricomycetes</taxon>
        <taxon>Sebacinales</taxon>
        <taxon>Serendipitaceae</taxon>
        <taxon>Serendipita</taxon>
    </lineage>
</organism>
<protein>
    <submittedName>
        <fullName evidence="2">Uncharacterized protein</fullName>
    </submittedName>
</protein>
<dbReference type="Proteomes" id="UP000007148">
    <property type="component" value="Unassembled WGS sequence"/>
</dbReference>
<dbReference type="HOGENOM" id="CLU_733870_0_0_1"/>
<dbReference type="AlphaFoldDB" id="G4TKX8"/>
<dbReference type="OrthoDB" id="10341464at2759"/>
<keyword evidence="3" id="KW-1185">Reference proteome</keyword>